<reference evidence="5" key="1">
    <citation type="submission" date="2021-05" db="EMBL/GenBank/DDBJ databases">
        <authorList>
            <person name="Alioto T."/>
            <person name="Alioto T."/>
            <person name="Gomez Garrido J."/>
        </authorList>
    </citation>
    <scope>NUCLEOTIDE SEQUENCE</scope>
</reference>
<feature type="domain" description="F-box" evidence="4">
    <location>
        <begin position="148"/>
        <end position="186"/>
    </location>
</feature>
<name>A0A8D8M5C2_9HEMI</name>
<dbReference type="InterPro" id="IPR001810">
    <property type="entry name" value="F-box_dom"/>
</dbReference>
<feature type="region of interest" description="Disordered" evidence="3">
    <location>
        <begin position="1"/>
        <end position="24"/>
    </location>
</feature>
<dbReference type="EMBL" id="HBUF01041578">
    <property type="protein sequence ID" value="CAG6618273.1"/>
    <property type="molecule type" value="Transcribed_RNA"/>
</dbReference>
<dbReference type="Gene3D" id="3.80.10.10">
    <property type="entry name" value="Ribonuclease Inhibitor"/>
    <property type="match status" value="1"/>
</dbReference>
<dbReference type="GO" id="GO:0010569">
    <property type="term" value="P:regulation of double-strand break repair via homologous recombination"/>
    <property type="evidence" value="ECO:0007669"/>
    <property type="project" value="TreeGrafter"/>
</dbReference>
<dbReference type="PANTHER" id="PTHR15739:SF2">
    <property type="entry name" value="PROTEIN ZNF365"/>
    <property type="match status" value="1"/>
</dbReference>
<dbReference type="CDD" id="cd22122">
    <property type="entry name" value="F-box_JHDM"/>
    <property type="match status" value="1"/>
</dbReference>
<dbReference type="PANTHER" id="PTHR15739">
    <property type="entry name" value="ZINC FINGER PROTEIN"/>
    <property type="match status" value="1"/>
</dbReference>
<feature type="region of interest" description="Disordered" evidence="3">
    <location>
        <begin position="55"/>
        <end position="92"/>
    </location>
</feature>
<dbReference type="AlphaFoldDB" id="A0A8D8M5C2"/>
<evidence type="ECO:0000256" key="3">
    <source>
        <dbReference type="SAM" id="MobiDB-lite"/>
    </source>
</evidence>
<sequence length="338" mass="36317">MVADSPTPPSTSSDSTGPPEKKVALRAQLAQQLVRESHKPMKKSMFVVRPAPLTAAARKEPFPPVPPFGTQGTGASSPGGGSTGNQSVTSSHPSAVISDLVPVSVTSNGSSSSSTASSSSSVKKEKSEKAEKESTEPPQDLLILNKAVVLPIFSFLSHSDLALCAAVCKTWAQLSIDPSLWTRMNLTGKHLTAHCLNGIVRRQPRSLILDWTAIAKRQLAWLVVRLPQLKELSLQGCSYMGVAALRTCTCPPLLCLDLSFVNGMNDASLRDILSPPQDSRPGLHDTKSRLRNLTTLKLAGCDITDISLRYIVQNIPQLSHLDMSHCTLITNLFLSNYS</sequence>
<keyword evidence="1" id="KW-0433">Leucine-rich repeat</keyword>
<dbReference type="InterPro" id="IPR025875">
    <property type="entry name" value="Leu-rich_rpt_4"/>
</dbReference>
<protein>
    <submittedName>
        <fullName evidence="5">JmjC domain-containing histone demethylation protein 1</fullName>
    </submittedName>
</protein>
<feature type="compositionally biased region" description="Basic and acidic residues" evidence="3">
    <location>
        <begin position="122"/>
        <end position="135"/>
    </location>
</feature>
<organism evidence="5">
    <name type="scientific">Cacopsylla melanoneura</name>
    <dbReference type="NCBI Taxonomy" id="428564"/>
    <lineage>
        <taxon>Eukaryota</taxon>
        <taxon>Metazoa</taxon>
        <taxon>Ecdysozoa</taxon>
        <taxon>Arthropoda</taxon>
        <taxon>Hexapoda</taxon>
        <taxon>Insecta</taxon>
        <taxon>Pterygota</taxon>
        <taxon>Neoptera</taxon>
        <taxon>Paraneoptera</taxon>
        <taxon>Hemiptera</taxon>
        <taxon>Sternorrhyncha</taxon>
        <taxon>Psylloidea</taxon>
        <taxon>Psyllidae</taxon>
        <taxon>Psyllinae</taxon>
        <taxon>Cacopsylla</taxon>
    </lineage>
</organism>
<dbReference type="SUPFAM" id="SSF52047">
    <property type="entry name" value="RNI-like"/>
    <property type="match status" value="1"/>
</dbReference>
<evidence type="ECO:0000313" key="5">
    <source>
        <dbReference type="EMBL" id="CAG6618273.1"/>
    </source>
</evidence>
<dbReference type="GO" id="GO:0000723">
    <property type="term" value="P:telomere maintenance"/>
    <property type="evidence" value="ECO:0007669"/>
    <property type="project" value="TreeGrafter"/>
</dbReference>
<dbReference type="GO" id="GO:0010975">
    <property type="term" value="P:regulation of neuron projection development"/>
    <property type="evidence" value="ECO:0007669"/>
    <property type="project" value="TreeGrafter"/>
</dbReference>
<evidence type="ECO:0000256" key="1">
    <source>
        <dbReference type="ARBA" id="ARBA00022614"/>
    </source>
</evidence>
<dbReference type="Pfam" id="PF12937">
    <property type="entry name" value="F-box-like"/>
    <property type="match status" value="1"/>
</dbReference>
<proteinExistence type="predicted"/>
<dbReference type="Pfam" id="PF12799">
    <property type="entry name" value="LRR_4"/>
    <property type="match status" value="1"/>
</dbReference>
<dbReference type="InterPro" id="IPR032675">
    <property type="entry name" value="LRR_dom_sf"/>
</dbReference>
<accession>A0A8D8M5C2</accession>
<evidence type="ECO:0000256" key="2">
    <source>
        <dbReference type="ARBA" id="ARBA00022737"/>
    </source>
</evidence>
<evidence type="ECO:0000259" key="4">
    <source>
        <dbReference type="Pfam" id="PF12937"/>
    </source>
</evidence>
<dbReference type="EMBL" id="HBUF01041579">
    <property type="protein sequence ID" value="CAG6618275.1"/>
    <property type="molecule type" value="Transcribed_RNA"/>
</dbReference>
<feature type="compositionally biased region" description="Low complexity" evidence="3">
    <location>
        <begin position="106"/>
        <end position="121"/>
    </location>
</feature>
<dbReference type="InterPro" id="IPR052283">
    <property type="entry name" value="GenomicStab_NeuMorph_Reg"/>
</dbReference>
<feature type="region of interest" description="Disordered" evidence="3">
    <location>
        <begin position="106"/>
        <end position="137"/>
    </location>
</feature>
<dbReference type="GO" id="GO:0110026">
    <property type="term" value="P:regulation of DNA strand resection involved in replication fork processing"/>
    <property type="evidence" value="ECO:0007669"/>
    <property type="project" value="TreeGrafter"/>
</dbReference>
<keyword evidence="2" id="KW-0677">Repeat</keyword>